<keyword evidence="3" id="KW-1185">Reference proteome</keyword>
<dbReference type="PANTHER" id="PTHR34222:SF33">
    <property type="entry name" value="RETROTRANSPOSON GAG DOMAIN-CONTAINING PROTEIN"/>
    <property type="match status" value="1"/>
</dbReference>
<dbReference type="Pfam" id="PF22936">
    <property type="entry name" value="Pol_BBD"/>
    <property type="match status" value="1"/>
</dbReference>
<sequence>MQFMMKLTDHIATIRGNVLMVPTLPKVSEAYMLFAQEERHQEVSKTVYPTESLAFVAEKRRFGGDNWNNKSFKSQATGSQQFQKSGSSNRSNSQYFYTHCQIPGHSLEICFKINGYPPGFKHFKSNKTTAMSTAGDVDADTSNNPRTEANTTISVEQYNQLMSLLRKQQQNYGPNQPNLALMAGNICLISHSNSKWLLDSGASYHFCHDLSQFSGYKRVENQSTYITIPDGSKIHVKHKGKLIPLGDVSSGLYNVGEQNIATTSTMQPHVCNTTCSTAVNNSKLWHLRLGHLSVVKSNSLGEMGKSSQVFRLVDLEKNWQETDYLGNQILFISKACSVVVNVVALVANTDKYLIFADCREKEKQLKLQSYLAKLSFYSFYC</sequence>
<protein>
    <recommendedName>
        <fullName evidence="2">Retrovirus-related Pol polyprotein from transposon TNT 1-94-like beta-barrel domain-containing protein</fullName>
    </recommendedName>
</protein>
<feature type="domain" description="Retrovirus-related Pol polyprotein from transposon TNT 1-94-like beta-barrel" evidence="2">
    <location>
        <begin position="196"/>
        <end position="241"/>
    </location>
</feature>
<dbReference type="AlphaFoldDB" id="A0A9R0HU29"/>
<dbReference type="RefSeq" id="XP_021837058.2">
    <property type="nucleotide sequence ID" value="XM_021981366.2"/>
</dbReference>
<evidence type="ECO:0000256" key="1">
    <source>
        <dbReference type="SAM" id="MobiDB-lite"/>
    </source>
</evidence>
<organism evidence="3 4">
    <name type="scientific">Spinacia oleracea</name>
    <name type="common">Spinach</name>
    <dbReference type="NCBI Taxonomy" id="3562"/>
    <lineage>
        <taxon>Eukaryota</taxon>
        <taxon>Viridiplantae</taxon>
        <taxon>Streptophyta</taxon>
        <taxon>Embryophyta</taxon>
        <taxon>Tracheophyta</taxon>
        <taxon>Spermatophyta</taxon>
        <taxon>Magnoliopsida</taxon>
        <taxon>eudicotyledons</taxon>
        <taxon>Gunneridae</taxon>
        <taxon>Pentapetalae</taxon>
        <taxon>Caryophyllales</taxon>
        <taxon>Chenopodiaceae</taxon>
        <taxon>Chenopodioideae</taxon>
        <taxon>Anserineae</taxon>
        <taxon>Spinacia</taxon>
    </lineage>
</organism>
<evidence type="ECO:0000259" key="2">
    <source>
        <dbReference type="Pfam" id="PF22936"/>
    </source>
</evidence>
<reference evidence="4" key="2">
    <citation type="submission" date="2025-08" db="UniProtKB">
        <authorList>
            <consortium name="RefSeq"/>
        </authorList>
    </citation>
    <scope>IDENTIFICATION</scope>
    <source>
        <tissue evidence="4">Leaf</tissue>
    </source>
</reference>
<dbReference type="KEGG" id="soe:110776801"/>
<reference evidence="3" key="1">
    <citation type="journal article" date="2021" name="Nat. Commun.">
        <title>Genomic analyses provide insights into spinach domestication and the genetic basis of agronomic traits.</title>
        <authorList>
            <person name="Cai X."/>
            <person name="Sun X."/>
            <person name="Xu C."/>
            <person name="Sun H."/>
            <person name="Wang X."/>
            <person name="Ge C."/>
            <person name="Zhang Z."/>
            <person name="Wang Q."/>
            <person name="Fei Z."/>
            <person name="Jiao C."/>
            <person name="Wang Q."/>
        </authorList>
    </citation>
    <scope>NUCLEOTIDE SEQUENCE [LARGE SCALE GENOMIC DNA]</scope>
    <source>
        <strain evidence="3">cv. Varoflay</strain>
    </source>
</reference>
<name>A0A9R0HU29_SPIOL</name>
<proteinExistence type="predicted"/>
<accession>A0A9R0HU29</accession>
<gene>
    <name evidence="4" type="primary">LOC110776801</name>
</gene>
<evidence type="ECO:0000313" key="4">
    <source>
        <dbReference type="RefSeq" id="XP_021837058.2"/>
    </source>
</evidence>
<feature type="region of interest" description="Disordered" evidence="1">
    <location>
        <begin position="67"/>
        <end position="90"/>
    </location>
</feature>
<evidence type="ECO:0000313" key="3">
    <source>
        <dbReference type="Proteomes" id="UP000813463"/>
    </source>
</evidence>
<dbReference type="InterPro" id="IPR054722">
    <property type="entry name" value="PolX-like_BBD"/>
</dbReference>
<dbReference type="Proteomes" id="UP000813463">
    <property type="component" value="Chromosome 1"/>
</dbReference>
<dbReference type="PANTHER" id="PTHR34222">
    <property type="entry name" value="GAG_PRE-INTEGRS DOMAIN-CONTAINING PROTEIN"/>
    <property type="match status" value="1"/>
</dbReference>
<dbReference type="GeneID" id="110776801"/>